<gene>
    <name evidence="2" type="ORF">Tco_0989400</name>
</gene>
<protein>
    <recommendedName>
        <fullName evidence="4">Transmembrane protein</fullName>
    </recommendedName>
</protein>
<evidence type="ECO:0000256" key="1">
    <source>
        <dbReference type="SAM" id="Phobius"/>
    </source>
</evidence>
<keyword evidence="1" id="KW-0812">Transmembrane</keyword>
<accession>A0ABQ5ETI4</accession>
<keyword evidence="1" id="KW-0472">Membrane</keyword>
<reference evidence="2" key="2">
    <citation type="submission" date="2022-01" db="EMBL/GenBank/DDBJ databases">
        <authorList>
            <person name="Yamashiro T."/>
            <person name="Shiraishi A."/>
            <person name="Satake H."/>
            <person name="Nakayama K."/>
        </authorList>
    </citation>
    <scope>NUCLEOTIDE SEQUENCE</scope>
</reference>
<evidence type="ECO:0000313" key="3">
    <source>
        <dbReference type="Proteomes" id="UP001151760"/>
    </source>
</evidence>
<reference evidence="2" key="1">
    <citation type="journal article" date="2022" name="Int. J. Mol. Sci.">
        <title>Draft Genome of Tanacetum Coccineum: Genomic Comparison of Closely Related Tanacetum-Family Plants.</title>
        <authorList>
            <person name="Yamashiro T."/>
            <person name="Shiraishi A."/>
            <person name="Nakayama K."/>
            <person name="Satake H."/>
        </authorList>
    </citation>
    <scope>NUCLEOTIDE SEQUENCE</scope>
</reference>
<organism evidence="2 3">
    <name type="scientific">Tanacetum coccineum</name>
    <dbReference type="NCBI Taxonomy" id="301880"/>
    <lineage>
        <taxon>Eukaryota</taxon>
        <taxon>Viridiplantae</taxon>
        <taxon>Streptophyta</taxon>
        <taxon>Embryophyta</taxon>
        <taxon>Tracheophyta</taxon>
        <taxon>Spermatophyta</taxon>
        <taxon>Magnoliopsida</taxon>
        <taxon>eudicotyledons</taxon>
        <taxon>Gunneridae</taxon>
        <taxon>Pentapetalae</taxon>
        <taxon>asterids</taxon>
        <taxon>campanulids</taxon>
        <taxon>Asterales</taxon>
        <taxon>Asteraceae</taxon>
        <taxon>Asteroideae</taxon>
        <taxon>Anthemideae</taxon>
        <taxon>Anthemidinae</taxon>
        <taxon>Tanacetum</taxon>
    </lineage>
</organism>
<name>A0ABQ5ETI4_9ASTR</name>
<comment type="caution">
    <text evidence="2">The sequence shown here is derived from an EMBL/GenBank/DDBJ whole genome shotgun (WGS) entry which is preliminary data.</text>
</comment>
<evidence type="ECO:0000313" key="2">
    <source>
        <dbReference type="EMBL" id="GJT54346.1"/>
    </source>
</evidence>
<dbReference type="EMBL" id="BQNB010016664">
    <property type="protein sequence ID" value="GJT54346.1"/>
    <property type="molecule type" value="Genomic_DNA"/>
</dbReference>
<sequence length="86" mass="9925">MECSENRAAFVEGVEAKLWQVHWCRSGWWRRLMVEIMFVALAGLWYDDSARLRCGGDSGYNVPATYVTLWAVGICLRNIRGYNMSM</sequence>
<evidence type="ECO:0008006" key="4">
    <source>
        <dbReference type="Google" id="ProtNLM"/>
    </source>
</evidence>
<dbReference type="Proteomes" id="UP001151760">
    <property type="component" value="Unassembled WGS sequence"/>
</dbReference>
<keyword evidence="3" id="KW-1185">Reference proteome</keyword>
<feature type="transmembrane region" description="Helical" evidence="1">
    <location>
        <begin position="58"/>
        <end position="76"/>
    </location>
</feature>
<keyword evidence="1" id="KW-1133">Transmembrane helix</keyword>
<proteinExistence type="predicted"/>
<feature type="transmembrane region" description="Helical" evidence="1">
    <location>
        <begin position="28"/>
        <end position="46"/>
    </location>
</feature>